<keyword evidence="1" id="KW-0175">Coiled coil</keyword>
<dbReference type="Proteomes" id="UP000515163">
    <property type="component" value="Unplaced"/>
</dbReference>
<dbReference type="OrthoDB" id="5967878at2759"/>
<proteinExistence type="predicted"/>
<protein>
    <submittedName>
        <fullName evidence="3">Centrosomal protein of 290 kDa-like</fullName>
    </submittedName>
</protein>
<dbReference type="InParanoid" id="A0A6P8H3B6"/>
<name>A0A6P8H3B6_ACTTE</name>
<dbReference type="GeneID" id="116288227"/>
<accession>A0A6P8H3B6</accession>
<dbReference type="AlphaFoldDB" id="A0A6P8H3B6"/>
<organism evidence="2 3">
    <name type="scientific">Actinia tenebrosa</name>
    <name type="common">Australian red waratah sea anemone</name>
    <dbReference type="NCBI Taxonomy" id="6105"/>
    <lineage>
        <taxon>Eukaryota</taxon>
        <taxon>Metazoa</taxon>
        <taxon>Cnidaria</taxon>
        <taxon>Anthozoa</taxon>
        <taxon>Hexacorallia</taxon>
        <taxon>Actiniaria</taxon>
        <taxon>Actiniidae</taxon>
        <taxon>Actinia</taxon>
    </lineage>
</organism>
<dbReference type="SUPFAM" id="SSF57997">
    <property type="entry name" value="Tropomyosin"/>
    <property type="match status" value="1"/>
</dbReference>
<keyword evidence="2" id="KW-1185">Reference proteome</keyword>
<evidence type="ECO:0000313" key="2">
    <source>
        <dbReference type="Proteomes" id="UP000515163"/>
    </source>
</evidence>
<gene>
    <name evidence="3" type="primary">LOC116288227</name>
</gene>
<reference evidence="3" key="1">
    <citation type="submission" date="2025-08" db="UniProtKB">
        <authorList>
            <consortium name="RefSeq"/>
        </authorList>
    </citation>
    <scope>IDENTIFICATION</scope>
    <source>
        <tissue evidence="3">Tentacle</tissue>
    </source>
</reference>
<dbReference type="RefSeq" id="XP_031550854.1">
    <property type="nucleotide sequence ID" value="XM_031694994.1"/>
</dbReference>
<evidence type="ECO:0000256" key="1">
    <source>
        <dbReference type="SAM" id="Coils"/>
    </source>
</evidence>
<sequence length="250" mass="29676">MAYLVRGSYEPMIEKSLESICSKMVDKQKKIRETEAKTKELKMDAREEFARERLAVNKQHVIRDKMQEIDARIDKIETKIQYEKGKLFLAKKRDEENIKTCQSLEDNRLDVPSFSEKMSDARDRLSCFVEEIAKKNRKMDAIKAKITEAELREKKAKFRFSNYEEIIRLNEQSTRVIARNYRPKTDREYEVEIRNLKYSLDKAVKNYRARESELAILEKEERKLDAEIAKTKKQILNAKQAQNEVRGSRK</sequence>
<dbReference type="KEGG" id="aten:116288227"/>
<evidence type="ECO:0000313" key="3">
    <source>
        <dbReference type="RefSeq" id="XP_031550854.1"/>
    </source>
</evidence>
<feature type="coiled-coil region" evidence="1">
    <location>
        <begin position="200"/>
        <end position="241"/>
    </location>
</feature>